<proteinExistence type="predicted"/>
<evidence type="ECO:0000313" key="2">
    <source>
        <dbReference type="EMBL" id="TKR96869.1"/>
    </source>
</evidence>
<organism evidence="2 3">
    <name type="scientific">Steinernema carpocapsae</name>
    <name type="common">Entomopathogenic nematode</name>
    <dbReference type="NCBI Taxonomy" id="34508"/>
    <lineage>
        <taxon>Eukaryota</taxon>
        <taxon>Metazoa</taxon>
        <taxon>Ecdysozoa</taxon>
        <taxon>Nematoda</taxon>
        <taxon>Chromadorea</taxon>
        <taxon>Rhabditida</taxon>
        <taxon>Tylenchina</taxon>
        <taxon>Panagrolaimomorpha</taxon>
        <taxon>Strongyloidoidea</taxon>
        <taxon>Steinernematidae</taxon>
        <taxon>Steinernema</taxon>
    </lineage>
</organism>
<feature type="compositionally biased region" description="Polar residues" evidence="1">
    <location>
        <begin position="210"/>
        <end position="221"/>
    </location>
</feature>
<name>A0A4U5PJM6_STECR</name>
<dbReference type="EMBL" id="AZBU02000002">
    <property type="protein sequence ID" value="TKR96869.1"/>
    <property type="molecule type" value="Genomic_DNA"/>
</dbReference>
<gene>
    <name evidence="2" type="ORF">L596_010823</name>
</gene>
<accession>A0A4U5PJM6</accession>
<protein>
    <submittedName>
        <fullName evidence="2">Uncharacterized protein</fullName>
    </submittedName>
</protein>
<dbReference type="AlphaFoldDB" id="A0A4U5PJM6"/>
<evidence type="ECO:0000256" key="1">
    <source>
        <dbReference type="SAM" id="MobiDB-lite"/>
    </source>
</evidence>
<evidence type="ECO:0000313" key="3">
    <source>
        <dbReference type="Proteomes" id="UP000298663"/>
    </source>
</evidence>
<keyword evidence="3" id="KW-1185">Reference proteome</keyword>
<dbReference type="Proteomes" id="UP000298663">
    <property type="component" value="Unassembled WGS sequence"/>
</dbReference>
<feature type="region of interest" description="Disordered" evidence="1">
    <location>
        <begin position="161"/>
        <end position="221"/>
    </location>
</feature>
<feature type="compositionally biased region" description="Basic and acidic residues" evidence="1">
    <location>
        <begin position="169"/>
        <end position="198"/>
    </location>
</feature>
<reference evidence="2 3" key="1">
    <citation type="journal article" date="2015" name="Genome Biol.">
        <title>Comparative genomics of Steinernema reveals deeply conserved gene regulatory networks.</title>
        <authorList>
            <person name="Dillman A.R."/>
            <person name="Macchietto M."/>
            <person name="Porter C.F."/>
            <person name="Rogers A."/>
            <person name="Williams B."/>
            <person name="Antoshechkin I."/>
            <person name="Lee M.M."/>
            <person name="Goodwin Z."/>
            <person name="Lu X."/>
            <person name="Lewis E.E."/>
            <person name="Goodrich-Blair H."/>
            <person name="Stock S.P."/>
            <person name="Adams B.J."/>
            <person name="Sternberg P.W."/>
            <person name="Mortazavi A."/>
        </authorList>
    </citation>
    <scope>NUCLEOTIDE SEQUENCE [LARGE SCALE GENOMIC DNA]</scope>
    <source>
        <strain evidence="2 3">ALL</strain>
    </source>
</reference>
<comment type="caution">
    <text evidence="2">The sequence shown here is derived from an EMBL/GenBank/DDBJ whole genome shotgun (WGS) entry which is preliminary data.</text>
</comment>
<sequence length="221" mass="25776">MVSLVNCLEDKRPFLGYLTRPTEGGRAVFRKWRRETPPTMMAYPDRWDGAKDLSEWRCGDVPLYENLLQEEFPFALKWVERLPKLVLRKAKPLFGPIQDKSLPLANPRLQPNQPKSVSKERLVENVWSSPRKVMPKLQNQTMETKPLTRRCRYEASHAKMEGVHMNLEPPRRKFEHAKPQLSRRKESNQGSERPDEHVQSLTEDTEPGKVQSTPRLPTRQG</sequence>
<reference evidence="2 3" key="2">
    <citation type="journal article" date="2019" name="G3 (Bethesda)">
        <title>Hybrid Assembly of the Genome of the Entomopathogenic Nematode Steinernema carpocapsae Identifies the X-Chromosome.</title>
        <authorList>
            <person name="Serra L."/>
            <person name="Macchietto M."/>
            <person name="Macias-Munoz A."/>
            <person name="McGill C.J."/>
            <person name="Rodriguez I.M."/>
            <person name="Rodriguez B."/>
            <person name="Murad R."/>
            <person name="Mortazavi A."/>
        </authorList>
    </citation>
    <scope>NUCLEOTIDE SEQUENCE [LARGE SCALE GENOMIC DNA]</scope>
    <source>
        <strain evidence="2 3">ALL</strain>
    </source>
</reference>